<dbReference type="AlphaFoldDB" id="A0A843WB65"/>
<dbReference type="Proteomes" id="UP000652761">
    <property type="component" value="Unassembled WGS sequence"/>
</dbReference>
<evidence type="ECO:0000256" key="1">
    <source>
        <dbReference type="SAM" id="MobiDB-lite"/>
    </source>
</evidence>
<name>A0A843WB65_COLES</name>
<feature type="compositionally biased region" description="Low complexity" evidence="1">
    <location>
        <begin position="34"/>
        <end position="51"/>
    </location>
</feature>
<comment type="caution">
    <text evidence="2">The sequence shown here is derived from an EMBL/GenBank/DDBJ whole genome shotgun (WGS) entry which is preliminary data.</text>
</comment>
<protein>
    <submittedName>
        <fullName evidence="2">Uncharacterized protein</fullName>
    </submittedName>
</protein>
<keyword evidence="3" id="KW-1185">Reference proteome</keyword>
<reference evidence="2" key="1">
    <citation type="submission" date="2017-07" db="EMBL/GenBank/DDBJ databases">
        <title>Taro Niue Genome Assembly and Annotation.</title>
        <authorList>
            <person name="Atibalentja N."/>
            <person name="Keating K."/>
            <person name="Fields C.J."/>
        </authorList>
    </citation>
    <scope>NUCLEOTIDE SEQUENCE</scope>
    <source>
        <strain evidence="2">Niue_2</strain>
        <tissue evidence="2">Leaf</tissue>
    </source>
</reference>
<accession>A0A843WB65</accession>
<proteinExistence type="predicted"/>
<dbReference type="OrthoDB" id="695137at2759"/>
<organism evidence="2 3">
    <name type="scientific">Colocasia esculenta</name>
    <name type="common">Wild taro</name>
    <name type="synonym">Arum esculentum</name>
    <dbReference type="NCBI Taxonomy" id="4460"/>
    <lineage>
        <taxon>Eukaryota</taxon>
        <taxon>Viridiplantae</taxon>
        <taxon>Streptophyta</taxon>
        <taxon>Embryophyta</taxon>
        <taxon>Tracheophyta</taxon>
        <taxon>Spermatophyta</taxon>
        <taxon>Magnoliopsida</taxon>
        <taxon>Liliopsida</taxon>
        <taxon>Araceae</taxon>
        <taxon>Aroideae</taxon>
        <taxon>Colocasieae</taxon>
        <taxon>Colocasia</taxon>
    </lineage>
</organism>
<sequence>MIQRPPERSDDDVGAVDDTRSSNDSNPCQCWKLATRSSAATSGSGASPSRTCTTSLVPGLAAGDGWEHRSPSRSTSSASSAAYFLPSLGSTHPRISPPLHFSSTQSTSMLPSASGSVPIGLFPEATSSKNAPNANTSVAVVALLVLVSSGAM</sequence>
<dbReference type="EMBL" id="NMUH01002675">
    <property type="protein sequence ID" value="MQM01424.1"/>
    <property type="molecule type" value="Genomic_DNA"/>
</dbReference>
<evidence type="ECO:0000313" key="2">
    <source>
        <dbReference type="EMBL" id="MQM01424.1"/>
    </source>
</evidence>
<evidence type="ECO:0000313" key="3">
    <source>
        <dbReference type="Proteomes" id="UP000652761"/>
    </source>
</evidence>
<feature type="region of interest" description="Disordered" evidence="1">
    <location>
        <begin position="1"/>
        <end position="77"/>
    </location>
</feature>
<gene>
    <name evidence="2" type="ORF">Taro_034180</name>
</gene>